<keyword evidence="1" id="KW-1133">Transmembrane helix</keyword>
<dbReference type="OrthoDB" id="5241565at2"/>
<feature type="transmembrane region" description="Helical" evidence="1">
    <location>
        <begin position="106"/>
        <end position="128"/>
    </location>
</feature>
<evidence type="ECO:0000313" key="3">
    <source>
        <dbReference type="EMBL" id="ANJ66254.1"/>
    </source>
</evidence>
<organism evidence="3 4">
    <name type="scientific">Halothiobacillus diazotrophicus</name>
    <dbReference type="NCBI Taxonomy" id="1860122"/>
    <lineage>
        <taxon>Bacteria</taxon>
        <taxon>Pseudomonadati</taxon>
        <taxon>Pseudomonadota</taxon>
        <taxon>Gammaproteobacteria</taxon>
        <taxon>Chromatiales</taxon>
        <taxon>Halothiobacillaceae</taxon>
        <taxon>Halothiobacillus</taxon>
    </lineage>
</organism>
<proteinExistence type="predicted"/>
<dbReference type="RefSeq" id="WP_066098079.1">
    <property type="nucleotide sequence ID" value="NZ_CP016027.1"/>
</dbReference>
<feature type="domain" description="CAAX prenyl protease 2/Lysostaphin resistance protein A-like" evidence="2">
    <location>
        <begin position="189"/>
        <end position="284"/>
    </location>
</feature>
<dbReference type="GO" id="GO:0004175">
    <property type="term" value="F:endopeptidase activity"/>
    <property type="evidence" value="ECO:0007669"/>
    <property type="project" value="UniProtKB-ARBA"/>
</dbReference>
<dbReference type="GO" id="GO:0080120">
    <property type="term" value="P:CAAX-box protein maturation"/>
    <property type="evidence" value="ECO:0007669"/>
    <property type="project" value="UniProtKB-ARBA"/>
</dbReference>
<feature type="transmembrane region" description="Helical" evidence="1">
    <location>
        <begin position="76"/>
        <end position="94"/>
    </location>
</feature>
<feature type="transmembrane region" description="Helical" evidence="1">
    <location>
        <begin position="273"/>
        <end position="292"/>
    </location>
</feature>
<evidence type="ECO:0000256" key="1">
    <source>
        <dbReference type="SAM" id="Phobius"/>
    </source>
</evidence>
<feature type="transmembrane region" description="Helical" evidence="1">
    <location>
        <begin position="224"/>
        <end position="244"/>
    </location>
</feature>
<gene>
    <name evidence="3" type="ORF">A9404_01665</name>
</gene>
<evidence type="ECO:0000313" key="4">
    <source>
        <dbReference type="Proteomes" id="UP000078596"/>
    </source>
</evidence>
<name>A0A191ZEG0_9GAMM</name>
<dbReference type="InterPro" id="IPR003675">
    <property type="entry name" value="Rce1/LyrA-like_dom"/>
</dbReference>
<feature type="transmembrane region" description="Helical" evidence="1">
    <location>
        <begin position="149"/>
        <end position="173"/>
    </location>
</feature>
<feature type="transmembrane region" description="Helical" evidence="1">
    <location>
        <begin position="185"/>
        <end position="203"/>
    </location>
</feature>
<dbReference type="KEGG" id="haz:A9404_01665"/>
<sequence length="294" mass="30602">MVWGISDTTLILATAVLLFAVLAGRGKFITRELISFTGLALTAGLIATENHVAVALILAGMTLARIGLERTHPGTSALLLGLAGVAGAFLGQRITPGTTIDIALDGMTFVHLSLKPIAFFAALQLILLNPRIELACAKTTGQARPPGAGLAFSIAGIAVVLAFCFGLATGGITVDPQKLAALPELTARFIALIAAHALLVALIEESLFRGAVQPLARAWLTRRMPAHYAEATAVLVAAILFGLVHFKLGPAWMIGATIGGIGYGYAYATRRRLLAPVFIHALVVVVLTLGMING</sequence>
<dbReference type="Proteomes" id="UP000078596">
    <property type="component" value="Chromosome"/>
</dbReference>
<feature type="transmembrane region" description="Helical" evidence="1">
    <location>
        <begin position="250"/>
        <end position="266"/>
    </location>
</feature>
<feature type="transmembrane region" description="Helical" evidence="1">
    <location>
        <begin position="39"/>
        <end position="64"/>
    </location>
</feature>
<dbReference type="Pfam" id="PF02517">
    <property type="entry name" value="Rce1-like"/>
    <property type="match status" value="1"/>
</dbReference>
<keyword evidence="4" id="KW-1185">Reference proteome</keyword>
<dbReference type="EMBL" id="CP016027">
    <property type="protein sequence ID" value="ANJ66254.1"/>
    <property type="molecule type" value="Genomic_DNA"/>
</dbReference>
<keyword evidence="1" id="KW-0472">Membrane</keyword>
<reference evidence="3 4" key="1">
    <citation type="submission" date="2016-06" db="EMBL/GenBank/DDBJ databases">
        <title>Insight into the functional genes involving in sulfur oxidation in Pearl River water.</title>
        <authorList>
            <person name="Luo J."/>
            <person name="Tan X."/>
            <person name="Lin W."/>
        </authorList>
    </citation>
    <scope>NUCLEOTIDE SEQUENCE [LARGE SCALE GENOMIC DNA]</scope>
    <source>
        <strain evidence="3 4">LS2</strain>
    </source>
</reference>
<accession>A0A191ZEG0</accession>
<keyword evidence="1" id="KW-0812">Transmembrane</keyword>
<evidence type="ECO:0000259" key="2">
    <source>
        <dbReference type="Pfam" id="PF02517"/>
    </source>
</evidence>
<dbReference type="AlphaFoldDB" id="A0A191ZEG0"/>
<protein>
    <recommendedName>
        <fullName evidence="2">CAAX prenyl protease 2/Lysostaphin resistance protein A-like domain-containing protein</fullName>
    </recommendedName>
</protein>